<organism evidence="2">
    <name type="scientific">Rhizophora mucronata</name>
    <name type="common">Asiatic mangrove</name>
    <dbReference type="NCBI Taxonomy" id="61149"/>
    <lineage>
        <taxon>Eukaryota</taxon>
        <taxon>Viridiplantae</taxon>
        <taxon>Streptophyta</taxon>
        <taxon>Embryophyta</taxon>
        <taxon>Tracheophyta</taxon>
        <taxon>Spermatophyta</taxon>
        <taxon>Magnoliopsida</taxon>
        <taxon>eudicotyledons</taxon>
        <taxon>Gunneridae</taxon>
        <taxon>Pentapetalae</taxon>
        <taxon>rosids</taxon>
        <taxon>fabids</taxon>
        <taxon>Malpighiales</taxon>
        <taxon>Rhizophoraceae</taxon>
        <taxon>Rhizophora</taxon>
    </lineage>
</organism>
<evidence type="ECO:0000256" key="1">
    <source>
        <dbReference type="SAM" id="Phobius"/>
    </source>
</evidence>
<protein>
    <submittedName>
        <fullName evidence="2">Uncharacterized protein</fullName>
    </submittedName>
</protein>
<dbReference type="AlphaFoldDB" id="A0A2P2N7F9"/>
<reference evidence="2" key="1">
    <citation type="submission" date="2018-02" db="EMBL/GenBank/DDBJ databases">
        <title>Rhizophora mucronata_Transcriptome.</title>
        <authorList>
            <person name="Meera S.P."/>
            <person name="Sreeshan A."/>
            <person name="Augustine A."/>
        </authorList>
    </citation>
    <scope>NUCLEOTIDE SEQUENCE</scope>
    <source>
        <tissue evidence="2">Leaf</tissue>
    </source>
</reference>
<keyword evidence="1" id="KW-1133">Transmembrane helix</keyword>
<keyword evidence="1" id="KW-0812">Transmembrane</keyword>
<dbReference type="EMBL" id="GGEC01057930">
    <property type="protein sequence ID" value="MBX38414.1"/>
    <property type="molecule type" value="Transcribed_RNA"/>
</dbReference>
<evidence type="ECO:0000313" key="2">
    <source>
        <dbReference type="EMBL" id="MBX38414.1"/>
    </source>
</evidence>
<proteinExistence type="predicted"/>
<accession>A0A2P2N7F9</accession>
<sequence>MWSGLLLLIGNFPMRVLAFCYCNVFLLICFLMFSFSL</sequence>
<feature type="transmembrane region" description="Helical" evidence="1">
    <location>
        <begin position="12"/>
        <end position="35"/>
    </location>
</feature>
<name>A0A2P2N7F9_RHIMU</name>
<keyword evidence="1" id="KW-0472">Membrane</keyword>